<dbReference type="InterPro" id="IPR027417">
    <property type="entry name" value="P-loop_NTPase"/>
</dbReference>
<dbReference type="AlphaFoldDB" id="A0AAQ1Z6E3"/>
<proteinExistence type="inferred from homology"/>
<dbReference type="Gene3D" id="3.30.450.380">
    <property type="match status" value="1"/>
</dbReference>
<dbReference type="RefSeq" id="WP_005531242.1">
    <property type="nucleotide sequence ID" value="NZ_BJLD01000001.1"/>
</dbReference>
<sequence>MSNTSLLDKLRGIVAAEPELVADTTALARRIRAEAGVISDGDVLDLLRRLRHDSLGLGVLEPILAQPGLSDVVVNGPRSCFIDRGSGLEPVPVSFASDAEVRQLATRLAAVAGVRLDDAQPFADGRLARPDGTALRLHALLAPPSAGGTCISLRVLRQAQTSLDQLVASGSIAAEVEPLLRAIVERHASFLVIGGTGAGKTTLLSAMLGTVPDSERILVIEDTAELAPLHPHVVTLVARRANAEGRGEITMARLLQQSLRMRPDRIVVGEIRGAEVVDLLAALNTGHDGGAGTLHANSVWEVPARMEALAGLGGLDRDALHSQLAAAVHVVLAMERRPEGRRLAHIGLLEGNPVVPELIWSIDTGKGPGYGDFAERLGVAP</sequence>
<dbReference type="InterPro" id="IPR001482">
    <property type="entry name" value="T2SS/T4SS_dom"/>
</dbReference>
<accession>A0AAQ1Z6E3</accession>
<organism evidence="3 4">
    <name type="scientific">Corynebacterium striatum</name>
    <dbReference type="NCBI Taxonomy" id="43770"/>
    <lineage>
        <taxon>Bacteria</taxon>
        <taxon>Bacillati</taxon>
        <taxon>Actinomycetota</taxon>
        <taxon>Actinomycetes</taxon>
        <taxon>Mycobacteriales</taxon>
        <taxon>Corynebacteriaceae</taxon>
        <taxon>Corynebacterium</taxon>
    </lineage>
</organism>
<dbReference type="PANTHER" id="PTHR30486">
    <property type="entry name" value="TWITCHING MOTILITY PROTEIN PILT"/>
    <property type="match status" value="1"/>
</dbReference>
<dbReference type="NCBIfam" id="TIGR03819">
    <property type="entry name" value="heli_sec_ATPase"/>
    <property type="match status" value="1"/>
</dbReference>
<evidence type="ECO:0000313" key="4">
    <source>
        <dbReference type="Proteomes" id="UP000315234"/>
    </source>
</evidence>
<dbReference type="CDD" id="cd01130">
    <property type="entry name" value="VirB11-like_ATPase"/>
    <property type="match status" value="1"/>
</dbReference>
<dbReference type="Gene3D" id="3.40.50.300">
    <property type="entry name" value="P-loop containing nucleotide triphosphate hydrolases"/>
    <property type="match status" value="1"/>
</dbReference>
<keyword evidence="3" id="KW-0282">Flagellum</keyword>
<evidence type="ECO:0000259" key="2">
    <source>
        <dbReference type="Pfam" id="PF00437"/>
    </source>
</evidence>
<dbReference type="InterPro" id="IPR050921">
    <property type="entry name" value="T4SS_GSP_E_ATPase"/>
</dbReference>
<keyword evidence="3" id="KW-0969">Cilium</keyword>
<keyword evidence="3" id="KW-0966">Cell projection</keyword>
<comment type="caution">
    <text evidence="3">The sequence shown here is derived from an EMBL/GenBank/DDBJ whole genome shotgun (WGS) entry which is preliminary data.</text>
</comment>
<dbReference type="EMBL" id="BJLD01000001">
    <property type="protein sequence ID" value="GEA42633.1"/>
    <property type="molecule type" value="Genomic_DNA"/>
</dbReference>
<dbReference type="InterPro" id="IPR022399">
    <property type="entry name" value="TadA-like_ATPase"/>
</dbReference>
<feature type="domain" description="Bacterial type II secretion system protein E" evidence="2">
    <location>
        <begin position="57"/>
        <end position="333"/>
    </location>
</feature>
<comment type="similarity">
    <text evidence="1">Belongs to the GSP E family.</text>
</comment>
<reference evidence="3 4" key="1">
    <citation type="submission" date="2019-06" db="EMBL/GenBank/DDBJ databases">
        <title>Draft genome sequence of Corynebacterium striatum NBRC 15291.</title>
        <authorList>
            <person name="Miura T."/>
            <person name="Furukawa M."/>
            <person name="Shimamura M."/>
            <person name="Ohyama Y."/>
            <person name="Yamazoe A."/>
            <person name="Kawasaki H."/>
        </authorList>
    </citation>
    <scope>NUCLEOTIDE SEQUENCE [LARGE SCALE GENOMIC DNA]</scope>
    <source>
        <strain evidence="3 4">NBRC 15291</strain>
    </source>
</reference>
<dbReference type="SUPFAM" id="SSF52540">
    <property type="entry name" value="P-loop containing nucleoside triphosphate hydrolases"/>
    <property type="match status" value="1"/>
</dbReference>
<gene>
    <name evidence="3" type="ORF">Cst04h_08030</name>
</gene>
<name>A0AAQ1Z6E3_CORST</name>
<dbReference type="Pfam" id="PF00437">
    <property type="entry name" value="T2SSE"/>
    <property type="match status" value="1"/>
</dbReference>
<protein>
    <submittedName>
        <fullName evidence="3">ATPase involved in pili and flagella biosynthesis</fullName>
    </submittedName>
</protein>
<evidence type="ECO:0000313" key="3">
    <source>
        <dbReference type="EMBL" id="GEA42633.1"/>
    </source>
</evidence>
<dbReference type="GO" id="GO:0016887">
    <property type="term" value="F:ATP hydrolysis activity"/>
    <property type="evidence" value="ECO:0007669"/>
    <property type="project" value="InterPro"/>
</dbReference>
<dbReference type="PANTHER" id="PTHR30486:SF6">
    <property type="entry name" value="TYPE IV PILUS RETRACTATION ATPASE PILT"/>
    <property type="match status" value="1"/>
</dbReference>
<dbReference type="Proteomes" id="UP000315234">
    <property type="component" value="Unassembled WGS sequence"/>
</dbReference>
<evidence type="ECO:0000256" key="1">
    <source>
        <dbReference type="ARBA" id="ARBA00006611"/>
    </source>
</evidence>